<evidence type="ECO:0000313" key="2">
    <source>
        <dbReference type="Proteomes" id="UP001162501"/>
    </source>
</evidence>
<gene>
    <name evidence="1" type="ORF">MRATA1EN22A_LOCUS20357</name>
</gene>
<reference evidence="1" key="2">
    <citation type="submission" date="2025-03" db="EMBL/GenBank/DDBJ databases">
        <authorList>
            <consortium name="ELIXIR-Norway"/>
            <consortium name="Elixir Norway"/>
        </authorList>
    </citation>
    <scope>NUCLEOTIDE SEQUENCE</scope>
</reference>
<accession>A0AC59ZN59</accession>
<feature type="non-terminal residue" evidence="1">
    <location>
        <position position="1"/>
    </location>
</feature>
<feature type="non-terminal residue" evidence="1">
    <location>
        <position position="66"/>
    </location>
</feature>
<dbReference type="EMBL" id="OX596115">
    <property type="protein sequence ID" value="CAN0468668.1"/>
    <property type="molecule type" value="Genomic_DNA"/>
</dbReference>
<reference evidence="1" key="1">
    <citation type="submission" date="2023-05" db="EMBL/GenBank/DDBJ databases">
        <authorList>
            <consortium name="ELIXIR-Norway"/>
        </authorList>
    </citation>
    <scope>NUCLEOTIDE SEQUENCE</scope>
</reference>
<name>A0AC59ZN59_RANTA</name>
<sequence length="66" mass="6605">LPPAPLPDPARAFPQERRASSLTSCPGCQLSTWGLGPCHSLGPSTAPGLYPVGSGLRSGALPALPA</sequence>
<protein>
    <submittedName>
        <fullName evidence="1">Uncharacterized protein</fullName>
    </submittedName>
</protein>
<organism evidence="1 2">
    <name type="scientific">Rangifer tarandus platyrhynchus</name>
    <name type="common">Svalbard reindeer</name>
    <dbReference type="NCBI Taxonomy" id="3082113"/>
    <lineage>
        <taxon>Eukaryota</taxon>
        <taxon>Metazoa</taxon>
        <taxon>Chordata</taxon>
        <taxon>Craniata</taxon>
        <taxon>Vertebrata</taxon>
        <taxon>Euteleostomi</taxon>
        <taxon>Mammalia</taxon>
        <taxon>Eutheria</taxon>
        <taxon>Laurasiatheria</taxon>
        <taxon>Artiodactyla</taxon>
        <taxon>Ruminantia</taxon>
        <taxon>Pecora</taxon>
        <taxon>Cervidae</taxon>
        <taxon>Odocoileinae</taxon>
        <taxon>Rangifer</taxon>
    </lineage>
</organism>
<proteinExistence type="predicted"/>
<evidence type="ECO:0000313" key="1">
    <source>
        <dbReference type="EMBL" id="CAN0468668.1"/>
    </source>
</evidence>
<dbReference type="Proteomes" id="UP001162501">
    <property type="component" value="Chromosome 31"/>
</dbReference>